<evidence type="ECO:0000313" key="1">
    <source>
        <dbReference type="EMBL" id="ESR52031.1"/>
    </source>
</evidence>
<evidence type="ECO:0000313" key="2">
    <source>
        <dbReference type="Proteomes" id="UP000030687"/>
    </source>
</evidence>
<dbReference type="Gramene" id="ESR52031">
    <property type="protein sequence ID" value="ESR52031"/>
    <property type="gene ID" value="CICLE_v10032810mg"/>
</dbReference>
<protein>
    <submittedName>
        <fullName evidence="1">Uncharacterized protein</fullName>
    </submittedName>
</protein>
<gene>
    <name evidence="1" type="ORF">CICLE_v10032810mg</name>
</gene>
<organism evidence="1 2">
    <name type="scientific">Citrus clementina</name>
    <name type="common">Clementine</name>
    <name type="synonym">Citrus deliciosa x Citrus sinensis</name>
    <dbReference type="NCBI Taxonomy" id="85681"/>
    <lineage>
        <taxon>Eukaryota</taxon>
        <taxon>Viridiplantae</taxon>
        <taxon>Streptophyta</taxon>
        <taxon>Embryophyta</taxon>
        <taxon>Tracheophyta</taxon>
        <taxon>Spermatophyta</taxon>
        <taxon>Magnoliopsida</taxon>
        <taxon>eudicotyledons</taxon>
        <taxon>Gunneridae</taxon>
        <taxon>Pentapetalae</taxon>
        <taxon>rosids</taxon>
        <taxon>malvids</taxon>
        <taxon>Sapindales</taxon>
        <taxon>Rutaceae</taxon>
        <taxon>Aurantioideae</taxon>
        <taxon>Citrus</taxon>
    </lineage>
</organism>
<dbReference type="AlphaFoldDB" id="V4TQ88"/>
<dbReference type="EMBL" id="KI536726">
    <property type="protein sequence ID" value="ESR52031.1"/>
    <property type="molecule type" value="Genomic_DNA"/>
</dbReference>
<dbReference type="Proteomes" id="UP000030687">
    <property type="component" value="Unassembled WGS sequence"/>
</dbReference>
<name>V4TQ88_CITCL</name>
<sequence length="89" mass="9522">MVSSSFSPLLSANFTVCGNPNNLHAIIPSGCNKKHTHFSESSLSSSSSLSFQRVIHKAVVPLAASATVLLSPVPGKKDFFFLFLIRNST</sequence>
<reference evidence="1 2" key="1">
    <citation type="submission" date="2013-10" db="EMBL/GenBank/DDBJ databases">
        <authorList>
            <consortium name="International Citrus Genome Consortium"/>
            <person name="Jenkins J."/>
            <person name="Schmutz J."/>
            <person name="Prochnik S."/>
            <person name="Rokhsar D."/>
            <person name="Gmitter F."/>
            <person name="Ollitrault P."/>
            <person name="Machado M."/>
            <person name="Talon M."/>
            <person name="Wincker P."/>
            <person name="Jaillon O."/>
            <person name="Morgante M."/>
        </authorList>
    </citation>
    <scope>NUCLEOTIDE SEQUENCE</scope>
    <source>
        <strain evidence="2">cv. Clemenules</strain>
    </source>
</reference>
<accession>V4TQ88</accession>
<proteinExistence type="predicted"/>
<keyword evidence="2" id="KW-1185">Reference proteome</keyword>